<organism evidence="1">
    <name type="scientific">uncultured Candidatus Melainabacteria bacterium</name>
    <dbReference type="NCBI Taxonomy" id="2682970"/>
    <lineage>
        <taxon>Bacteria</taxon>
        <taxon>Bacillati</taxon>
        <taxon>Candidatus Melainabacteria</taxon>
        <taxon>environmental samples</taxon>
    </lineage>
</organism>
<evidence type="ECO:0000313" key="1">
    <source>
        <dbReference type="EMBL" id="QGT49816.1"/>
    </source>
</evidence>
<dbReference type="AlphaFoldDB" id="A0A650EJS1"/>
<proteinExistence type="predicted"/>
<sequence>MGLAASQARLLTITARKADAEFQSMALSHQKLALSRNMEQISTEYQNSLNATKLVYDYYGSGDSDMALTYGLLMSPSIYNDYYPKLITDAKDRVVLNSAYAAAAKRAGIPAEGLLGTPSSDVRNNFIEALCGENIITPAQATSIVGIPYGNTLGLGSTINASQSLTDISYDQLLSLFDLYGEDSNTAGVLLGSNLLPNTQSQYDGGNQQQHFIRMEKDGTTTDFHKGQSQSVTIRELLSSDTQFMIAYESGTEPIPWDQANQLQLDLAGSNTVGSTNILTWIMDQFSAVLGGTASSDTAIQYAYNCVYDLIYPSDKLANSFTDGNIDKQQALNEVATQSDRHKGWDNGFHIGTTKNSPKYMGMNYIYVEETGGMYHKGGNEETTVSVNLNNIAKAFLTSYVQYMEGINDSKYNWQKGDINNCNLYNGKNDDFQFTIVTETEIDDGDSGLYANFYDTMFNLICTKGWVENAQVDDDEYMSEMLKSGMVYLSSISDDGYYYQGNYSTDKAILEVSDTEAISKAEAKYNSEKVKLENKEETIDLKMKNLDTEISSLTTEYDTTKQVITKAIEKSFKRYEA</sequence>
<gene>
    <name evidence="1" type="ORF">Melaina855_2030</name>
</gene>
<reference evidence="1" key="1">
    <citation type="journal article" date="2020" name="J. ISSAAS">
        <title>Lactobacilli and other gastrointestinal microbiota of Peromyscus leucopus, reservoir host for agents of Lyme disease and other zoonoses in North America.</title>
        <authorList>
            <person name="Milovic A."/>
            <person name="Bassam K."/>
            <person name="Shao H."/>
            <person name="Chatzistamou I."/>
            <person name="Tufts D.M."/>
            <person name="Diuk-Wasser M."/>
            <person name="Barbour A.G."/>
        </authorList>
    </citation>
    <scope>NUCLEOTIDE SEQUENCE</scope>
    <source>
        <strain evidence="1">LL20</strain>
    </source>
</reference>
<protein>
    <submittedName>
        <fullName evidence="1">Uncharacterized protein</fullName>
    </submittedName>
</protein>
<name>A0A650EJS1_9BACT</name>
<dbReference type="EMBL" id="MN577570">
    <property type="protein sequence ID" value="QGT49816.1"/>
    <property type="molecule type" value="Genomic_DNA"/>
</dbReference>
<accession>A0A650EJS1</accession>